<organism evidence="1">
    <name type="scientific">Opuntia streptacantha</name>
    <name type="common">Prickly pear cactus</name>
    <name type="synonym">Opuntia cardona</name>
    <dbReference type="NCBI Taxonomy" id="393608"/>
    <lineage>
        <taxon>Eukaryota</taxon>
        <taxon>Viridiplantae</taxon>
        <taxon>Streptophyta</taxon>
        <taxon>Embryophyta</taxon>
        <taxon>Tracheophyta</taxon>
        <taxon>Spermatophyta</taxon>
        <taxon>Magnoliopsida</taxon>
        <taxon>eudicotyledons</taxon>
        <taxon>Gunneridae</taxon>
        <taxon>Pentapetalae</taxon>
        <taxon>Caryophyllales</taxon>
        <taxon>Cactineae</taxon>
        <taxon>Cactaceae</taxon>
        <taxon>Opuntioideae</taxon>
        <taxon>Opuntia</taxon>
    </lineage>
</organism>
<reference evidence="1" key="2">
    <citation type="submission" date="2020-07" db="EMBL/GenBank/DDBJ databases">
        <authorList>
            <person name="Vera ALvarez R."/>
            <person name="Arias-Moreno D.M."/>
            <person name="Jimenez-Jacinto V."/>
            <person name="Jimenez-Bremont J.F."/>
            <person name="Swaminathan K."/>
            <person name="Moose S.P."/>
            <person name="Guerrero-Gonzalez M.L."/>
            <person name="Marino-Ramirez L."/>
            <person name="Landsman D."/>
            <person name="Rodriguez-Kessler M."/>
            <person name="Delgado-Sanchez P."/>
        </authorList>
    </citation>
    <scope>NUCLEOTIDE SEQUENCE</scope>
    <source>
        <tissue evidence="1">Cladode</tissue>
    </source>
</reference>
<protein>
    <submittedName>
        <fullName evidence="1">Uncharacterized protein</fullName>
    </submittedName>
</protein>
<proteinExistence type="predicted"/>
<accession>A0A7C8ZED9</accession>
<dbReference type="AlphaFoldDB" id="A0A7C8ZED9"/>
<reference evidence="1" key="1">
    <citation type="journal article" date="2013" name="J. Plant Res.">
        <title>Effect of fungi and light on seed germination of three Opuntia species from semiarid lands of central Mexico.</title>
        <authorList>
            <person name="Delgado-Sanchez P."/>
            <person name="Jimenez-Bremont J.F."/>
            <person name="Guerrero-Gonzalez Mde L."/>
            <person name="Flores J."/>
        </authorList>
    </citation>
    <scope>NUCLEOTIDE SEQUENCE</scope>
    <source>
        <tissue evidence="1">Cladode</tissue>
    </source>
</reference>
<evidence type="ECO:0000313" key="1">
    <source>
        <dbReference type="EMBL" id="MBA4640956.1"/>
    </source>
</evidence>
<name>A0A7C8ZED9_OPUST</name>
<sequence length="109" mass="11779">MKNGMALPMQSANNSNISSPANSCLSFTNTNITTNSTIATTPAVAAATFVSVVDSSTSLFQEEQKLIIPLQFQDARSSYWGLDALQQHSNTINQFGFGAINDNFFYSSQ</sequence>
<dbReference type="EMBL" id="GISG01122069">
    <property type="protein sequence ID" value="MBA4640956.1"/>
    <property type="molecule type" value="Transcribed_RNA"/>
</dbReference>